<reference evidence="1 2" key="1">
    <citation type="submission" date="2019-05" db="EMBL/GenBank/DDBJ databases">
        <title>Another draft genome of Portunus trituberculatus and its Hox gene families provides insights of decapod evolution.</title>
        <authorList>
            <person name="Jeong J.-H."/>
            <person name="Song I."/>
            <person name="Kim S."/>
            <person name="Choi T."/>
            <person name="Kim D."/>
            <person name="Ryu S."/>
            <person name="Kim W."/>
        </authorList>
    </citation>
    <scope>NUCLEOTIDE SEQUENCE [LARGE SCALE GENOMIC DNA]</scope>
    <source>
        <tissue evidence="1">Muscle</tissue>
    </source>
</reference>
<protein>
    <submittedName>
        <fullName evidence="1">Uncharacterized protein</fullName>
    </submittedName>
</protein>
<evidence type="ECO:0000313" key="1">
    <source>
        <dbReference type="EMBL" id="MPC71033.1"/>
    </source>
</evidence>
<name>A0A5B7HLI9_PORTR</name>
<sequence length="33" mass="3776">MEEPQNYQPVSHQSLCTAACIPYMWTATSMDLE</sequence>
<dbReference type="AlphaFoldDB" id="A0A5B7HLI9"/>
<organism evidence="1 2">
    <name type="scientific">Portunus trituberculatus</name>
    <name type="common">Swimming crab</name>
    <name type="synonym">Neptunus trituberculatus</name>
    <dbReference type="NCBI Taxonomy" id="210409"/>
    <lineage>
        <taxon>Eukaryota</taxon>
        <taxon>Metazoa</taxon>
        <taxon>Ecdysozoa</taxon>
        <taxon>Arthropoda</taxon>
        <taxon>Crustacea</taxon>
        <taxon>Multicrustacea</taxon>
        <taxon>Malacostraca</taxon>
        <taxon>Eumalacostraca</taxon>
        <taxon>Eucarida</taxon>
        <taxon>Decapoda</taxon>
        <taxon>Pleocyemata</taxon>
        <taxon>Brachyura</taxon>
        <taxon>Eubrachyura</taxon>
        <taxon>Portunoidea</taxon>
        <taxon>Portunidae</taxon>
        <taxon>Portuninae</taxon>
        <taxon>Portunus</taxon>
    </lineage>
</organism>
<comment type="caution">
    <text evidence="1">The sequence shown here is derived from an EMBL/GenBank/DDBJ whole genome shotgun (WGS) entry which is preliminary data.</text>
</comment>
<dbReference type="EMBL" id="VSRR010032179">
    <property type="protein sequence ID" value="MPC71033.1"/>
    <property type="molecule type" value="Genomic_DNA"/>
</dbReference>
<gene>
    <name evidence="1" type="ORF">E2C01_065300</name>
</gene>
<dbReference type="Proteomes" id="UP000324222">
    <property type="component" value="Unassembled WGS sequence"/>
</dbReference>
<accession>A0A5B7HLI9</accession>
<keyword evidence="2" id="KW-1185">Reference proteome</keyword>
<evidence type="ECO:0000313" key="2">
    <source>
        <dbReference type="Proteomes" id="UP000324222"/>
    </source>
</evidence>
<proteinExistence type="predicted"/>